<evidence type="ECO:0000256" key="6">
    <source>
        <dbReference type="ARBA" id="ARBA00022989"/>
    </source>
</evidence>
<evidence type="ECO:0000256" key="8">
    <source>
        <dbReference type="SAM" id="Phobius"/>
    </source>
</evidence>
<evidence type="ECO:0000256" key="2">
    <source>
        <dbReference type="ARBA" id="ARBA00022692"/>
    </source>
</evidence>
<evidence type="ECO:0000256" key="7">
    <source>
        <dbReference type="ARBA" id="ARBA00023136"/>
    </source>
</evidence>
<dbReference type="InterPro" id="IPR037725">
    <property type="entry name" value="C2F_Ferlin"/>
</dbReference>
<evidence type="ECO:0000259" key="9">
    <source>
        <dbReference type="PROSITE" id="PS50004"/>
    </source>
</evidence>
<dbReference type="CDD" id="cd04017">
    <property type="entry name" value="C2D_Ferlin"/>
    <property type="match status" value="1"/>
</dbReference>
<evidence type="ECO:0000256" key="5">
    <source>
        <dbReference type="ARBA" id="ARBA00022837"/>
    </source>
</evidence>
<keyword evidence="7 8" id="KW-0472">Membrane</keyword>
<feature type="domain" description="C2" evidence="9">
    <location>
        <begin position="149"/>
        <end position="279"/>
    </location>
</feature>
<dbReference type="GO" id="GO:0016020">
    <property type="term" value="C:membrane"/>
    <property type="evidence" value="ECO:0007669"/>
    <property type="project" value="UniProtKB-SubCell"/>
</dbReference>
<dbReference type="PANTHER" id="PTHR12546:SF60">
    <property type="entry name" value="MISFIRE, ISOFORM F"/>
    <property type="match status" value="1"/>
</dbReference>
<dbReference type="SUPFAM" id="SSF49562">
    <property type="entry name" value="C2 domain (Calcium/lipid-binding domain, CaLB)"/>
    <property type="match status" value="5"/>
</dbReference>
<keyword evidence="11" id="KW-1185">Reference proteome</keyword>
<evidence type="ECO:0000256" key="3">
    <source>
        <dbReference type="ARBA" id="ARBA00022723"/>
    </source>
</evidence>
<evidence type="ECO:0000313" key="10">
    <source>
        <dbReference type="EMBL" id="KAK5642454.1"/>
    </source>
</evidence>
<comment type="subcellular location">
    <subcellularLocation>
        <location evidence="1">Membrane</location>
        <topology evidence="1">Single-pass membrane protein</topology>
    </subcellularLocation>
</comment>
<keyword evidence="4" id="KW-0677">Repeat</keyword>
<keyword evidence="6 8" id="KW-1133">Transmembrane helix</keyword>
<feature type="domain" description="C2" evidence="9">
    <location>
        <begin position="1"/>
        <end position="110"/>
    </location>
</feature>
<dbReference type="Pfam" id="PF16165">
    <property type="entry name" value="Ferlin_C"/>
    <property type="match status" value="1"/>
</dbReference>
<organism evidence="10 11">
    <name type="scientific">Pyrocoelia pectoralis</name>
    <dbReference type="NCBI Taxonomy" id="417401"/>
    <lineage>
        <taxon>Eukaryota</taxon>
        <taxon>Metazoa</taxon>
        <taxon>Ecdysozoa</taxon>
        <taxon>Arthropoda</taxon>
        <taxon>Hexapoda</taxon>
        <taxon>Insecta</taxon>
        <taxon>Pterygota</taxon>
        <taxon>Neoptera</taxon>
        <taxon>Endopterygota</taxon>
        <taxon>Coleoptera</taxon>
        <taxon>Polyphaga</taxon>
        <taxon>Elateriformia</taxon>
        <taxon>Elateroidea</taxon>
        <taxon>Lampyridae</taxon>
        <taxon>Lampyrinae</taxon>
        <taxon>Pyrocoelia</taxon>
    </lineage>
</organism>
<feature type="domain" description="C2" evidence="9">
    <location>
        <begin position="1039"/>
        <end position="1157"/>
    </location>
</feature>
<dbReference type="Pfam" id="PF08150">
    <property type="entry name" value="FerB"/>
    <property type="match status" value="1"/>
</dbReference>
<dbReference type="CDD" id="cd04037">
    <property type="entry name" value="C2E_Ferlin"/>
    <property type="match status" value="1"/>
</dbReference>
<dbReference type="InterPro" id="IPR037723">
    <property type="entry name" value="C2D_Ferlin"/>
</dbReference>
<evidence type="ECO:0000256" key="1">
    <source>
        <dbReference type="ARBA" id="ARBA00004167"/>
    </source>
</evidence>
<dbReference type="InterPro" id="IPR012561">
    <property type="entry name" value="Ferlin_B-domain"/>
</dbReference>
<accession>A0AAN7VFK2</accession>
<sequence length="1553" mass="180165">MSKEEHFLINVTVIEGRHLQLYSTDSAVYVRVGNKKRCTSICYGTDSPYFNEFIVFEFLDTFENLLDYNITLTVFRPRKKCIPQKTIGYVILDVATVWMQKDHQFYHKWAVIVPPFKEMNSKLCGFLKVDIGVIRRGEKFLIPVIDPRATDDIERNLLQSAGVTADRQKANYIFKIYRGEDLSKGRGLDLKYSRPIEKDPPSTFVEICFAGRKARTSTKRRTTNPIWDVSVVLPEYFPTLCQRIKINIYHNDRCFNTLIASTCIDMRSISSDRECGFLPTFGPSFLHFYTNINKIEVYVGKILMSFSTELPGDVTHVYKDISVSRIPAIQETEMWKKEQLLLCAVIFNCNMIHKRHSAYPISFEMSFGHPQPIPNENEKSSRTIPQAPTTTNKTYWNIEHGSEKPCLYVQSLIPDLRQTLYAQNHFSKILDELKVKQESIVSTQAMKLHNGVPTNLVQDALSFIVKTCKKFANYLQIPRHSFGTDLKTKWDQLCIKEMGECWPNIYITMICGNKKVAFAKFSSNQLIYSKTPEENGKFCGVLQTLLLQPIKRGRNSTVSCTLDVLMWLDLEAGKRERFEQFLSKFELSNVPSDQDFPSYIKPKEIHTFQGRVHIYQGKFFFGADKSGLSDPFVRIIIGNRSVETDVSQAILNPVWDQTLIIPQLLLYGTNEFIKANPPLVIAEIFDKDRCNKTQFLGRCTFYPNIKMADEPYKPPNYPPKLVWRRVLSNYETVGEILATVEALEITSKDIELKPPSQEINRIPIDIKPNLVKYRLEICFWGLRELRKINFVPIYKPKVVLECMYATVQSESSFAVRGCLNFSHSFKTLDVNLPEELYYIPPVCFKVFDCRSFGRFVLVGIQLVDMGQFLMTPLTVSDRDRLISQQNMEIPAPHNKRKSIMSIFLKSKCRRKSPKKSNNPKNTIFKGFLQKCLTKFCFFAKKKKHNRQKRHVNDDEDIEDADWWTKFFTSLEIYGNELEELPQFKGFQDSLQIFKMHRDSLTGDDTVDERSIKGILKASIQIYKHPTDDLKHYVTHTGHPLDKGIFQNFYSNNPIQFLLRVYCIKGLNLKPKDLSGRSDPYIRVVMGNVTINDKANYIPRQLNPVFGRCFELKGTFPQDHLLKIQIWDYDTILADDMIGETKIDIENRYYSKHRAHCGLPSEYNENGYCFWRDYQKPTTILTGICKAYNLPAPDYQEKCVRIGNKQFFSAREDGISSNRETLALSVLRRWEEFPLVGFPLVPEHVETRSLYHNEKPGIEQGKLLMWLDIFPFMDTEYPKAVNITPRKPISYELRVIIWNTEEVILQEDDFFTGEKMSDIFVKGWLTNSMESQCTDVHYKSTTGEGNFNWRFIFRFKYLPTENVMVILKKESLFSSEETEYKIPCHLTLEVWDNDIISSDDFLGNVTLELSKLPRGSKTAKHCTLNCLDPTSPHINLFKRKRTKGWFPFRTGDEEGDHYIIAGKVELEFELLTEEDASKESVGFGRSDPQALPIPTRPETSFLWFTNPFKTLKMIIFKQSKWRLLKCALLIFCVYSIFSTIGSLPQYIVRKILKV</sequence>
<reference evidence="10 11" key="1">
    <citation type="journal article" date="2024" name="Insects">
        <title>An Improved Chromosome-Level Genome Assembly of the Firefly Pyrocoelia pectoralis.</title>
        <authorList>
            <person name="Fu X."/>
            <person name="Meyer-Rochow V.B."/>
            <person name="Ballantyne L."/>
            <person name="Zhu X."/>
        </authorList>
    </citation>
    <scope>NUCLEOTIDE SEQUENCE [LARGE SCALE GENOMIC DNA]</scope>
    <source>
        <strain evidence="10">XCY_ONT2</strain>
    </source>
</reference>
<proteinExistence type="predicted"/>
<dbReference type="EMBL" id="JAVRBK010000006">
    <property type="protein sequence ID" value="KAK5642454.1"/>
    <property type="molecule type" value="Genomic_DNA"/>
</dbReference>
<dbReference type="Gene3D" id="2.60.40.150">
    <property type="entry name" value="C2 domain"/>
    <property type="match status" value="5"/>
</dbReference>
<dbReference type="GO" id="GO:0046872">
    <property type="term" value="F:metal ion binding"/>
    <property type="evidence" value="ECO:0007669"/>
    <property type="project" value="UniProtKB-KW"/>
</dbReference>
<evidence type="ECO:0000313" key="11">
    <source>
        <dbReference type="Proteomes" id="UP001329430"/>
    </source>
</evidence>
<evidence type="ECO:0000256" key="4">
    <source>
        <dbReference type="ARBA" id="ARBA00022737"/>
    </source>
</evidence>
<dbReference type="InterPro" id="IPR037721">
    <property type="entry name" value="Ferlin"/>
</dbReference>
<dbReference type="SMART" id="SM01201">
    <property type="entry name" value="FerB"/>
    <property type="match status" value="1"/>
</dbReference>
<dbReference type="InterPro" id="IPR032362">
    <property type="entry name" value="Ferlin_C"/>
</dbReference>
<keyword evidence="5" id="KW-0106">Calcium</keyword>
<dbReference type="Proteomes" id="UP001329430">
    <property type="component" value="Chromosome 6"/>
</dbReference>
<dbReference type="InterPro" id="IPR037724">
    <property type="entry name" value="C2E_Ferlin"/>
</dbReference>
<dbReference type="InterPro" id="IPR055072">
    <property type="entry name" value="Ferlin_DSRM"/>
</dbReference>
<feature type="domain" description="C2" evidence="9">
    <location>
        <begin position="1274"/>
        <end position="1422"/>
    </location>
</feature>
<dbReference type="GO" id="GO:0007009">
    <property type="term" value="P:plasma membrane organization"/>
    <property type="evidence" value="ECO:0007669"/>
    <property type="project" value="TreeGrafter"/>
</dbReference>
<dbReference type="SMART" id="SM00239">
    <property type="entry name" value="C2"/>
    <property type="match status" value="5"/>
</dbReference>
<dbReference type="CDD" id="cd08374">
    <property type="entry name" value="C2F_Ferlin"/>
    <property type="match status" value="1"/>
</dbReference>
<keyword evidence="2 8" id="KW-0812">Transmembrane</keyword>
<name>A0AAN7VFK2_9COLE</name>
<feature type="domain" description="C2" evidence="9">
    <location>
        <begin position="591"/>
        <end position="717"/>
    </location>
</feature>
<dbReference type="InterPro" id="IPR035892">
    <property type="entry name" value="C2_domain_sf"/>
</dbReference>
<dbReference type="InterPro" id="IPR000008">
    <property type="entry name" value="C2_dom"/>
</dbReference>
<feature type="transmembrane region" description="Helical" evidence="8">
    <location>
        <begin position="1526"/>
        <end position="1547"/>
    </location>
</feature>
<keyword evidence="3" id="KW-0479">Metal-binding</keyword>
<comment type="caution">
    <text evidence="10">The sequence shown here is derived from an EMBL/GenBank/DDBJ whole genome shotgun (WGS) entry which is preliminary data.</text>
</comment>
<dbReference type="SMART" id="SM01202">
    <property type="entry name" value="FerI"/>
    <property type="match status" value="1"/>
</dbReference>
<dbReference type="PANTHER" id="PTHR12546">
    <property type="entry name" value="FER-1-LIKE"/>
    <property type="match status" value="1"/>
</dbReference>
<dbReference type="PROSITE" id="PS50004">
    <property type="entry name" value="C2"/>
    <property type="match status" value="5"/>
</dbReference>
<dbReference type="Pfam" id="PF22901">
    <property type="entry name" value="dsrm_Ferlin"/>
    <property type="match status" value="1"/>
</dbReference>
<dbReference type="InterPro" id="IPR012968">
    <property type="entry name" value="FerIin_dom"/>
</dbReference>
<protein>
    <recommendedName>
        <fullName evidence="9">C2 domain-containing protein</fullName>
    </recommendedName>
</protein>
<dbReference type="Pfam" id="PF00168">
    <property type="entry name" value="C2"/>
    <property type="match status" value="5"/>
</dbReference>
<gene>
    <name evidence="10" type="ORF">RI129_008621</name>
</gene>